<feature type="domain" description="MmgE/PrpD C-terminal" evidence="3">
    <location>
        <begin position="265"/>
        <end position="438"/>
    </location>
</feature>
<dbReference type="GO" id="GO:0016829">
    <property type="term" value="F:lyase activity"/>
    <property type="evidence" value="ECO:0007669"/>
    <property type="project" value="InterPro"/>
</dbReference>
<accession>A0A832ZWZ5</accession>
<dbReference type="EMBL" id="DQVM01000148">
    <property type="protein sequence ID" value="HIQ30398.1"/>
    <property type="molecule type" value="Genomic_DNA"/>
</dbReference>
<dbReference type="Proteomes" id="UP000608579">
    <property type="component" value="Unassembled WGS sequence"/>
</dbReference>
<dbReference type="InterPro" id="IPR036148">
    <property type="entry name" value="MmgE/PrpD_sf"/>
</dbReference>
<reference evidence="4" key="1">
    <citation type="journal article" date="2020" name="ISME J.">
        <title>Gammaproteobacteria mediating utilization of methyl-, sulfur- and petroleum organic compounds in deep ocean hydrothermal plumes.</title>
        <authorList>
            <person name="Zhou Z."/>
            <person name="Liu Y."/>
            <person name="Pan J."/>
            <person name="Cron B.R."/>
            <person name="Toner B.M."/>
            <person name="Anantharaman K."/>
            <person name="Breier J.A."/>
            <person name="Dick G.J."/>
            <person name="Li M."/>
        </authorList>
    </citation>
    <scope>NUCLEOTIDE SEQUENCE</scope>
    <source>
        <strain evidence="4">SZUA-1515</strain>
    </source>
</reference>
<dbReference type="PANTHER" id="PTHR16943">
    <property type="entry name" value="2-METHYLCITRATE DEHYDRATASE-RELATED"/>
    <property type="match status" value="1"/>
</dbReference>
<protein>
    <submittedName>
        <fullName evidence="4">MmgE/PrpD family protein</fullName>
    </submittedName>
</protein>
<dbReference type="Gene3D" id="3.30.1330.120">
    <property type="entry name" value="2-methylcitrate dehydratase PrpD"/>
    <property type="match status" value="1"/>
</dbReference>
<comment type="similarity">
    <text evidence="1">Belongs to the PrpD family.</text>
</comment>
<dbReference type="SUPFAM" id="SSF103378">
    <property type="entry name" value="2-methylcitrate dehydratase PrpD"/>
    <property type="match status" value="1"/>
</dbReference>
<evidence type="ECO:0000256" key="1">
    <source>
        <dbReference type="ARBA" id="ARBA00006174"/>
    </source>
</evidence>
<dbReference type="Pfam" id="PF03972">
    <property type="entry name" value="MmgE_PrpD_N"/>
    <property type="match status" value="1"/>
</dbReference>
<evidence type="ECO:0000259" key="3">
    <source>
        <dbReference type="Pfam" id="PF19305"/>
    </source>
</evidence>
<proteinExistence type="inferred from homology"/>
<evidence type="ECO:0000313" key="5">
    <source>
        <dbReference type="Proteomes" id="UP000608579"/>
    </source>
</evidence>
<feature type="domain" description="MmgE/PrpD N-terminal" evidence="2">
    <location>
        <begin position="8"/>
        <end position="248"/>
    </location>
</feature>
<dbReference type="InterPro" id="IPR045336">
    <property type="entry name" value="MmgE_PrpD_N"/>
</dbReference>
<dbReference type="PANTHER" id="PTHR16943:SF8">
    <property type="entry name" value="2-METHYLCITRATE DEHYDRATASE"/>
    <property type="match status" value="1"/>
</dbReference>
<sequence length="454" mass="50580">MAGRLLAEKFAEFAASLKFSQIPKEVVDEAKRRVLDTLGVSVGAFNAPPSVIARKVAARFPARDGASVILEKVKTTPDWAAFVNGVMARYLDFNDTYLSKEALHPSDIIPALVAACEITGTGGKRLVEGIVAGYEAVCRLADAASIRDRGWDHVAYIAIGASVGAGKVMGLDEEKLTHAINIATVASAALRQTRAGELSMWKGCAAANAARHGLFASLLARQGMTGPSPIFEGEMGFWKQVSGEFTIEELGEKRYKILETSIKNWPVEYHSMSAVEAALRLREKINGKVDEIEFIKVETFTVSHKIIVKDPEKWNPRTRETADHSLPYITARALLDGFIWIESFKNDKIMAEDVRGLMRNMTIEVNPEYDNLYPEAVPNKLVVKLRDGRLYEEEVIYPKGHYRNPLTDEELHSKFMKLASKPLGRKRAEQVIKLVQELEKIKQITRLTRLLSKR</sequence>
<dbReference type="InterPro" id="IPR042183">
    <property type="entry name" value="MmgE/PrpD_sf_1"/>
</dbReference>
<gene>
    <name evidence="4" type="ORF">EYH45_07545</name>
</gene>
<organism evidence="4 5">
    <name type="scientific">Caldiarchaeum subterraneum</name>
    <dbReference type="NCBI Taxonomy" id="311458"/>
    <lineage>
        <taxon>Archaea</taxon>
        <taxon>Nitrososphaerota</taxon>
        <taxon>Candidatus Caldarchaeales</taxon>
        <taxon>Candidatus Caldarchaeaceae</taxon>
        <taxon>Candidatus Caldarchaeum</taxon>
    </lineage>
</organism>
<dbReference type="AlphaFoldDB" id="A0A832ZWZ5"/>
<evidence type="ECO:0000313" key="4">
    <source>
        <dbReference type="EMBL" id="HIQ30398.1"/>
    </source>
</evidence>
<comment type="caution">
    <text evidence="4">The sequence shown here is derived from an EMBL/GenBank/DDBJ whole genome shotgun (WGS) entry which is preliminary data.</text>
</comment>
<dbReference type="Gene3D" id="1.10.4100.10">
    <property type="entry name" value="2-methylcitrate dehydratase PrpD"/>
    <property type="match status" value="1"/>
</dbReference>
<name>A0A832ZWZ5_CALS0</name>
<dbReference type="InterPro" id="IPR005656">
    <property type="entry name" value="MmgE_PrpD"/>
</dbReference>
<dbReference type="InterPro" id="IPR042188">
    <property type="entry name" value="MmgE/PrpD_sf_2"/>
</dbReference>
<dbReference type="Pfam" id="PF19305">
    <property type="entry name" value="MmgE_PrpD_C"/>
    <property type="match status" value="1"/>
</dbReference>
<evidence type="ECO:0000259" key="2">
    <source>
        <dbReference type="Pfam" id="PF03972"/>
    </source>
</evidence>
<dbReference type="InterPro" id="IPR045337">
    <property type="entry name" value="MmgE_PrpD_C"/>
</dbReference>